<keyword evidence="9" id="KW-0805">Transcription regulation</keyword>
<dbReference type="PROSITE" id="PS50110">
    <property type="entry name" value="RESPONSE_REGULATORY"/>
    <property type="match status" value="1"/>
</dbReference>
<evidence type="ECO:0000256" key="2">
    <source>
        <dbReference type="ARBA" id="ARBA00004370"/>
    </source>
</evidence>
<evidence type="ECO:0000256" key="14">
    <source>
        <dbReference type="PROSITE-ProRule" id="PRU00169"/>
    </source>
</evidence>
<dbReference type="InterPro" id="IPR004358">
    <property type="entry name" value="Sig_transdc_His_kin-like_C"/>
</dbReference>
<evidence type="ECO:0000256" key="3">
    <source>
        <dbReference type="ARBA" id="ARBA00012438"/>
    </source>
</evidence>
<keyword evidence="5 14" id="KW-0597">Phosphoprotein</keyword>
<dbReference type="InterPro" id="IPR036890">
    <property type="entry name" value="HATPase_C_sf"/>
</dbReference>
<dbReference type="CDD" id="cd00383">
    <property type="entry name" value="trans_reg_C"/>
    <property type="match status" value="1"/>
</dbReference>
<dbReference type="InterPro" id="IPR016032">
    <property type="entry name" value="Sig_transdc_resp-reg_C-effctor"/>
</dbReference>
<reference evidence="22" key="1">
    <citation type="submission" date="2020-08" db="EMBL/GenBank/DDBJ databases">
        <authorList>
            <person name="Liu C."/>
            <person name="Sun Q."/>
        </authorList>
    </citation>
    <scope>NUCLEOTIDE SEQUENCE</scope>
    <source>
        <strain evidence="22">BX16</strain>
    </source>
</reference>
<feature type="transmembrane region" description="Helical" evidence="17">
    <location>
        <begin position="235"/>
        <end position="257"/>
    </location>
</feature>
<dbReference type="Gene3D" id="6.10.340.10">
    <property type="match status" value="1"/>
</dbReference>
<dbReference type="InterPro" id="IPR003660">
    <property type="entry name" value="HAMP_dom"/>
</dbReference>
<dbReference type="SUPFAM" id="SSF55874">
    <property type="entry name" value="ATPase domain of HSP90 chaperone/DNA topoisomerase II/histidine kinase"/>
    <property type="match status" value="1"/>
</dbReference>
<dbReference type="GO" id="GO:0006355">
    <property type="term" value="P:regulation of DNA-templated transcription"/>
    <property type="evidence" value="ECO:0007669"/>
    <property type="project" value="InterPro"/>
</dbReference>
<evidence type="ECO:0000313" key="23">
    <source>
        <dbReference type="Proteomes" id="UP000644115"/>
    </source>
</evidence>
<keyword evidence="7" id="KW-0418">Kinase</keyword>
<dbReference type="PROSITE" id="PS50109">
    <property type="entry name" value="HIS_KIN"/>
    <property type="match status" value="1"/>
</dbReference>
<keyword evidence="8" id="KW-0902">Two-component regulatory system</keyword>
<dbReference type="PRINTS" id="PR00344">
    <property type="entry name" value="BCTRLSENSOR"/>
</dbReference>
<keyword evidence="11 17" id="KW-0472">Membrane</keyword>
<protein>
    <recommendedName>
        <fullName evidence="4">Stage 0 sporulation protein A homolog</fullName>
        <ecNumber evidence="3">2.7.13.3</ecNumber>
    </recommendedName>
</protein>
<dbReference type="PROSITE" id="PS51755">
    <property type="entry name" value="OMPR_PHOB"/>
    <property type="match status" value="1"/>
</dbReference>
<dbReference type="SUPFAM" id="SSF52172">
    <property type="entry name" value="CheY-like"/>
    <property type="match status" value="1"/>
</dbReference>
<dbReference type="Gene3D" id="3.30.565.10">
    <property type="entry name" value="Histidine kinase-like ATPase, C-terminal domain"/>
    <property type="match status" value="1"/>
</dbReference>
<organism evidence="22 23">
    <name type="scientific">Lentihominibacter faecis</name>
    <dbReference type="NCBI Taxonomy" id="2764712"/>
    <lineage>
        <taxon>Bacteria</taxon>
        <taxon>Bacillati</taxon>
        <taxon>Bacillota</taxon>
        <taxon>Clostridia</taxon>
        <taxon>Peptostreptococcales</taxon>
        <taxon>Anaerovoracaceae</taxon>
        <taxon>Lentihominibacter</taxon>
    </lineage>
</organism>
<dbReference type="Gene3D" id="6.10.250.690">
    <property type="match status" value="1"/>
</dbReference>
<sequence>MAKILVADDEQKIREVIREYSEFNGHEVTEAADGMTAVGLCKLNDYDLIIMDIMMPKLDGFSACKEIRKIKDIPIIMLSARSEEYDKLFGFELGIDDYVVKPFSPKELMARVNAVLSRNSSVEKPVEKIMKFDGLEINIPARTVTVDGEKVELTPKEYDLLFYLVENKNIALSRDKLLSDIWGYDFFGDDRTIDTHIKNLRNNLGKYRDYIVTLRGVGYKLKHRLDYRSITFKTWLYFILFTTFLMIILWFLQVLFLNNFYEVMKKEQTDAVVKNIKKAYKVKNSERFLDNIEEISDTHDIYIYIASFDGSTMYFKPSGDNTSSRYYANQIATVNEKLLESQEDSVSFTIDGTDDSKKILAYGNVLIAKNKTPLIVYTFSPLWPVSSTIQILTNQLVYVTFISLLLACCISFYLSGRITRPIRKIAHSAERLADGEYGIVFKGGHYTEINNLADTLTRASIELEKSDMLQKDLIANVSHDLRTPLTMIKSYAEMIKDISGNNPQKRDEHLQVIIDEADRLNGLVNDLLTISRMQSGKMTLHRHDFNITEAAQMILNTYRIMEEEEGYTFQLNAPANFIVNGDEDKIKQVISNLFTNAIKFCGEDKTVVITLKKRGKFVVCRVEDHGVGIAAEELDHVWDRYYKASSNMVRATEGSGLGLSIVKEILTLHKVNYGVESTLGSGTTFWFELNYVKTEKEKPAAPALTDPASGSTDDDPKQKTKHYNQ</sequence>
<feature type="region of interest" description="Disordered" evidence="16">
    <location>
        <begin position="698"/>
        <end position="725"/>
    </location>
</feature>
<evidence type="ECO:0000256" key="1">
    <source>
        <dbReference type="ARBA" id="ARBA00000085"/>
    </source>
</evidence>
<dbReference type="SMART" id="SM00387">
    <property type="entry name" value="HATPase_c"/>
    <property type="match status" value="1"/>
</dbReference>
<dbReference type="InterPro" id="IPR001867">
    <property type="entry name" value="OmpR/PhoB-type_DNA-bd"/>
</dbReference>
<comment type="catalytic activity">
    <reaction evidence="1">
        <text>ATP + protein L-histidine = ADP + protein N-phospho-L-histidine.</text>
        <dbReference type="EC" id="2.7.13.3"/>
    </reaction>
</comment>
<feature type="DNA-binding region" description="OmpR/PhoB-type" evidence="15">
    <location>
        <begin position="127"/>
        <end position="223"/>
    </location>
</feature>
<dbReference type="Gene3D" id="3.40.50.2300">
    <property type="match status" value="1"/>
</dbReference>
<name>A0A923NDR4_9FIRM</name>
<dbReference type="FunFam" id="1.10.287.130:FF:000001">
    <property type="entry name" value="Two-component sensor histidine kinase"/>
    <property type="match status" value="1"/>
</dbReference>
<dbReference type="Gene3D" id="1.10.287.130">
    <property type="match status" value="1"/>
</dbReference>
<evidence type="ECO:0000259" key="20">
    <source>
        <dbReference type="PROSITE" id="PS50885"/>
    </source>
</evidence>
<evidence type="ECO:0000256" key="7">
    <source>
        <dbReference type="ARBA" id="ARBA00022777"/>
    </source>
</evidence>
<gene>
    <name evidence="22" type="ORF">H8876_07610</name>
</gene>
<evidence type="ECO:0000259" key="21">
    <source>
        <dbReference type="PROSITE" id="PS51755"/>
    </source>
</evidence>
<dbReference type="SMART" id="SM00862">
    <property type="entry name" value="Trans_reg_C"/>
    <property type="match status" value="1"/>
</dbReference>
<evidence type="ECO:0000259" key="18">
    <source>
        <dbReference type="PROSITE" id="PS50109"/>
    </source>
</evidence>
<comment type="function">
    <text evidence="13">May play the central regulatory role in sporulation. It may be an element of the effector pathway responsible for the activation of sporulation genes in response to nutritional stress. Spo0A may act in concert with spo0H (a sigma factor) to control the expression of some genes that are critical to the sporulation process.</text>
</comment>
<keyword evidence="23" id="KW-1185">Reference proteome</keyword>
<feature type="domain" description="Response regulatory" evidence="19">
    <location>
        <begin position="3"/>
        <end position="116"/>
    </location>
</feature>
<keyword evidence="10 15" id="KW-0238">DNA-binding</keyword>
<dbReference type="Gene3D" id="1.10.10.10">
    <property type="entry name" value="Winged helix-like DNA-binding domain superfamily/Winged helix DNA-binding domain"/>
    <property type="match status" value="1"/>
</dbReference>
<feature type="transmembrane region" description="Helical" evidence="17">
    <location>
        <begin position="396"/>
        <end position="414"/>
    </location>
</feature>
<dbReference type="GO" id="GO:0000155">
    <property type="term" value="F:phosphorelay sensor kinase activity"/>
    <property type="evidence" value="ECO:0007669"/>
    <property type="project" value="InterPro"/>
</dbReference>
<accession>A0A923NDR4</accession>
<feature type="domain" description="OmpR/PhoB-type" evidence="21">
    <location>
        <begin position="127"/>
        <end position="223"/>
    </location>
</feature>
<evidence type="ECO:0000313" key="22">
    <source>
        <dbReference type="EMBL" id="MBC5999862.1"/>
    </source>
</evidence>
<dbReference type="InterPro" id="IPR005467">
    <property type="entry name" value="His_kinase_dom"/>
</dbReference>
<dbReference type="SUPFAM" id="SSF46894">
    <property type="entry name" value="C-terminal effector domain of the bipartite response regulators"/>
    <property type="match status" value="1"/>
</dbReference>
<dbReference type="Pfam" id="PF00512">
    <property type="entry name" value="HisKA"/>
    <property type="match status" value="1"/>
</dbReference>
<dbReference type="InterPro" id="IPR036388">
    <property type="entry name" value="WH-like_DNA-bd_sf"/>
</dbReference>
<evidence type="ECO:0000256" key="15">
    <source>
        <dbReference type="PROSITE-ProRule" id="PRU01091"/>
    </source>
</evidence>
<dbReference type="SUPFAM" id="SSF47384">
    <property type="entry name" value="Homodimeric domain of signal transducing histidine kinase"/>
    <property type="match status" value="1"/>
</dbReference>
<proteinExistence type="predicted"/>
<feature type="domain" description="HAMP" evidence="20">
    <location>
        <begin position="416"/>
        <end position="468"/>
    </location>
</feature>
<dbReference type="AlphaFoldDB" id="A0A923NDR4"/>
<comment type="caution">
    <text evidence="22">The sequence shown here is derived from an EMBL/GenBank/DDBJ whole genome shotgun (WGS) entry which is preliminary data.</text>
</comment>
<evidence type="ECO:0000256" key="5">
    <source>
        <dbReference type="ARBA" id="ARBA00022553"/>
    </source>
</evidence>
<dbReference type="PROSITE" id="PS50885">
    <property type="entry name" value="HAMP"/>
    <property type="match status" value="1"/>
</dbReference>
<dbReference type="CDD" id="cd00082">
    <property type="entry name" value="HisKA"/>
    <property type="match status" value="1"/>
</dbReference>
<dbReference type="InterPro" id="IPR003594">
    <property type="entry name" value="HATPase_dom"/>
</dbReference>
<dbReference type="CDD" id="cd17574">
    <property type="entry name" value="REC_OmpR"/>
    <property type="match status" value="1"/>
</dbReference>
<keyword evidence="6" id="KW-0808">Transferase</keyword>
<evidence type="ECO:0000256" key="9">
    <source>
        <dbReference type="ARBA" id="ARBA00023015"/>
    </source>
</evidence>
<evidence type="ECO:0000256" key="6">
    <source>
        <dbReference type="ARBA" id="ARBA00022679"/>
    </source>
</evidence>
<evidence type="ECO:0000256" key="12">
    <source>
        <dbReference type="ARBA" id="ARBA00023163"/>
    </source>
</evidence>
<evidence type="ECO:0000259" key="19">
    <source>
        <dbReference type="PROSITE" id="PS50110"/>
    </source>
</evidence>
<dbReference type="EMBL" id="JACRWC010000098">
    <property type="protein sequence ID" value="MBC5999862.1"/>
    <property type="molecule type" value="Genomic_DNA"/>
</dbReference>
<keyword evidence="12" id="KW-0804">Transcription</keyword>
<evidence type="ECO:0000256" key="17">
    <source>
        <dbReference type="SAM" id="Phobius"/>
    </source>
</evidence>
<dbReference type="Proteomes" id="UP000644115">
    <property type="component" value="Unassembled WGS sequence"/>
</dbReference>
<evidence type="ECO:0000256" key="4">
    <source>
        <dbReference type="ARBA" id="ARBA00018672"/>
    </source>
</evidence>
<evidence type="ECO:0000256" key="10">
    <source>
        <dbReference type="ARBA" id="ARBA00023125"/>
    </source>
</evidence>
<dbReference type="FunFam" id="3.30.565.10:FF:000006">
    <property type="entry name" value="Sensor histidine kinase WalK"/>
    <property type="match status" value="1"/>
</dbReference>
<evidence type="ECO:0000256" key="13">
    <source>
        <dbReference type="ARBA" id="ARBA00024867"/>
    </source>
</evidence>
<dbReference type="EC" id="2.7.13.3" evidence="3"/>
<dbReference type="FunFam" id="3.40.50.2300:FF:000001">
    <property type="entry name" value="DNA-binding response regulator PhoB"/>
    <property type="match status" value="1"/>
</dbReference>
<dbReference type="GO" id="GO:0016020">
    <property type="term" value="C:membrane"/>
    <property type="evidence" value="ECO:0007669"/>
    <property type="project" value="UniProtKB-SubCell"/>
</dbReference>
<dbReference type="Pfam" id="PF00486">
    <property type="entry name" value="Trans_reg_C"/>
    <property type="match status" value="1"/>
</dbReference>
<keyword evidence="17" id="KW-0812">Transmembrane</keyword>
<dbReference type="InterPro" id="IPR011006">
    <property type="entry name" value="CheY-like_superfamily"/>
</dbReference>
<dbReference type="PANTHER" id="PTHR43547">
    <property type="entry name" value="TWO-COMPONENT HISTIDINE KINASE"/>
    <property type="match status" value="1"/>
</dbReference>
<dbReference type="SMART" id="SM00448">
    <property type="entry name" value="REC"/>
    <property type="match status" value="1"/>
</dbReference>
<dbReference type="InterPro" id="IPR036097">
    <property type="entry name" value="HisK_dim/P_sf"/>
</dbReference>
<feature type="domain" description="Histidine kinase" evidence="18">
    <location>
        <begin position="476"/>
        <end position="693"/>
    </location>
</feature>
<dbReference type="InterPro" id="IPR003661">
    <property type="entry name" value="HisK_dim/P_dom"/>
</dbReference>
<evidence type="ECO:0000256" key="11">
    <source>
        <dbReference type="ARBA" id="ARBA00023136"/>
    </source>
</evidence>
<dbReference type="SMART" id="SM00388">
    <property type="entry name" value="HisKA"/>
    <property type="match status" value="1"/>
</dbReference>
<comment type="subcellular location">
    <subcellularLocation>
        <location evidence="2">Membrane</location>
    </subcellularLocation>
</comment>
<dbReference type="FunFam" id="1.10.10.10:FF:000018">
    <property type="entry name" value="DNA-binding response regulator ResD"/>
    <property type="match status" value="1"/>
</dbReference>
<dbReference type="Pfam" id="PF00072">
    <property type="entry name" value="Response_reg"/>
    <property type="match status" value="1"/>
</dbReference>
<keyword evidence="17" id="KW-1133">Transmembrane helix</keyword>
<evidence type="ECO:0000256" key="8">
    <source>
        <dbReference type="ARBA" id="ARBA00023012"/>
    </source>
</evidence>
<dbReference type="InterPro" id="IPR001789">
    <property type="entry name" value="Sig_transdc_resp-reg_receiver"/>
</dbReference>
<dbReference type="GO" id="GO:0003677">
    <property type="term" value="F:DNA binding"/>
    <property type="evidence" value="ECO:0007669"/>
    <property type="project" value="UniProtKB-UniRule"/>
</dbReference>
<feature type="modified residue" description="4-aspartylphosphate" evidence="14">
    <location>
        <position position="52"/>
    </location>
</feature>
<dbReference type="PANTHER" id="PTHR43547:SF2">
    <property type="entry name" value="HYBRID SIGNAL TRANSDUCTION HISTIDINE KINASE C"/>
    <property type="match status" value="1"/>
</dbReference>
<dbReference type="Pfam" id="PF02518">
    <property type="entry name" value="HATPase_c"/>
    <property type="match status" value="1"/>
</dbReference>
<evidence type="ECO:0000256" key="16">
    <source>
        <dbReference type="SAM" id="MobiDB-lite"/>
    </source>
</evidence>